<dbReference type="Proteomes" id="UP000252519">
    <property type="component" value="Unassembled WGS sequence"/>
</dbReference>
<dbReference type="OrthoDB" id="426527at2759"/>
<dbReference type="InterPro" id="IPR010651">
    <property type="entry name" value="Sugar_transport"/>
</dbReference>
<comment type="similarity">
    <text evidence="2">Belongs to the TMEM144 family.</text>
</comment>
<gene>
    <name evidence="7" type="ORF">ANCCAN_06292</name>
</gene>
<comment type="subcellular location">
    <subcellularLocation>
        <location evidence="1">Membrane</location>
        <topology evidence="1">Multi-pass membrane protein</topology>
    </subcellularLocation>
</comment>
<evidence type="ECO:0000256" key="6">
    <source>
        <dbReference type="SAM" id="Phobius"/>
    </source>
</evidence>
<protein>
    <submittedName>
        <fullName evidence="7">Uncharacterized protein</fullName>
    </submittedName>
</protein>
<reference evidence="7 8" key="1">
    <citation type="submission" date="2014-10" db="EMBL/GenBank/DDBJ databases">
        <title>Draft genome of the hookworm Ancylostoma caninum.</title>
        <authorList>
            <person name="Mitreva M."/>
        </authorList>
    </citation>
    <scope>NUCLEOTIDE SEQUENCE [LARGE SCALE GENOMIC DNA]</scope>
    <source>
        <strain evidence="7 8">Baltimore</strain>
    </source>
</reference>
<evidence type="ECO:0000313" key="8">
    <source>
        <dbReference type="Proteomes" id="UP000252519"/>
    </source>
</evidence>
<organism evidence="7 8">
    <name type="scientific">Ancylostoma caninum</name>
    <name type="common">Dog hookworm</name>
    <dbReference type="NCBI Taxonomy" id="29170"/>
    <lineage>
        <taxon>Eukaryota</taxon>
        <taxon>Metazoa</taxon>
        <taxon>Ecdysozoa</taxon>
        <taxon>Nematoda</taxon>
        <taxon>Chromadorea</taxon>
        <taxon>Rhabditida</taxon>
        <taxon>Rhabditina</taxon>
        <taxon>Rhabditomorpha</taxon>
        <taxon>Strongyloidea</taxon>
        <taxon>Ancylostomatidae</taxon>
        <taxon>Ancylostomatinae</taxon>
        <taxon>Ancylostoma</taxon>
    </lineage>
</organism>
<feature type="transmembrane region" description="Helical" evidence="6">
    <location>
        <begin position="32"/>
        <end position="52"/>
    </location>
</feature>
<dbReference type="GO" id="GO:0016020">
    <property type="term" value="C:membrane"/>
    <property type="evidence" value="ECO:0007669"/>
    <property type="project" value="UniProtKB-SubCell"/>
</dbReference>
<dbReference type="InterPro" id="IPR012435">
    <property type="entry name" value="TMEM144"/>
</dbReference>
<evidence type="ECO:0000256" key="5">
    <source>
        <dbReference type="ARBA" id="ARBA00023136"/>
    </source>
</evidence>
<evidence type="ECO:0000256" key="2">
    <source>
        <dbReference type="ARBA" id="ARBA00005731"/>
    </source>
</evidence>
<accession>A0A368GTB3</accession>
<keyword evidence="8" id="KW-1185">Reference proteome</keyword>
<proteinExistence type="inferred from homology"/>
<dbReference type="GO" id="GO:0015144">
    <property type="term" value="F:carbohydrate transmembrane transporter activity"/>
    <property type="evidence" value="ECO:0007669"/>
    <property type="project" value="InterPro"/>
</dbReference>
<dbReference type="Pfam" id="PF07857">
    <property type="entry name" value="TMEM144"/>
    <property type="match status" value="1"/>
</dbReference>
<name>A0A368GTB3_ANCCA</name>
<dbReference type="AlphaFoldDB" id="A0A368GTB3"/>
<dbReference type="PANTHER" id="PTHR16119:SF16">
    <property type="entry name" value="TRANSMEMBRANE PROTEIN 144 HOMOLOG"/>
    <property type="match status" value="1"/>
</dbReference>
<evidence type="ECO:0000256" key="3">
    <source>
        <dbReference type="ARBA" id="ARBA00022692"/>
    </source>
</evidence>
<evidence type="ECO:0000256" key="4">
    <source>
        <dbReference type="ARBA" id="ARBA00022989"/>
    </source>
</evidence>
<evidence type="ECO:0000313" key="7">
    <source>
        <dbReference type="EMBL" id="RCN47626.1"/>
    </source>
</evidence>
<dbReference type="EMBL" id="JOJR01000059">
    <property type="protein sequence ID" value="RCN47626.1"/>
    <property type="molecule type" value="Genomic_DNA"/>
</dbReference>
<sequence length="84" mass="9039">MWVGLFAAMFASVIFGSMYVPVKRVVAGDGFTTQLFMCLGAFIVSAVINGMLDFPPVQGFAMIGGALWCTDMAFSDCLLPFLQV</sequence>
<evidence type="ECO:0000256" key="1">
    <source>
        <dbReference type="ARBA" id="ARBA00004141"/>
    </source>
</evidence>
<dbReference type="PANTHER" id="PTHR16119">
    <property type="entry name" value="TRANSMEMBRANE PROTEIN 144"/>
    <property type="match status" value="1"/>
</dbReference>
<keyword evidence="4 6" id="KW-1133">Transmembrane helix</keyword>
<comment type="caution">
    <text evidence="7">The sequence shown here is derived from an EMBL/GenBank/DDBJ whole genome shotgun (WGS) entry which is preliminary data.</text>
</comment>
<keyword evidence="3 6" id="KW-0812">Transmembrane</keyword>
<keyword evidence="5 6" id="KW-0472">Membrane</keyword>